<feature type="region of interest" description="Disordered" evidence="1">
    <location>
        <begin position="1"/>
        <end position="27"/>
    </location>
</feature>
<dbReference type="EMBL" id="JAOPKB010000018">
    <property type="protein sequence ID" value="MCU4975415.1"/>
    <property type="molecule type" value="Genomic_DNA"/>
</dbReference>
<gene>
    <name evidence="2" type="ORF">OB955_22240</name>
</gene>
<dbReference type="Proteomes" id="UP001320972">
    <property type="component" value="Unassembled WGS sequence"/>
</dbReference>
<name>A0ABT2QKG9_9EURY</name>
<keyword evidence="3" id="KW-1185">Reference proteome</keyword>
<dbReference type="RefSeq" id="WP_338009139.1">
    <property type="nucleotide sequence ID" value="NZ_JAOPKB010000018.1"/>
</dbReference>
<proteinExistence type="predicted"/>
<comment type="caution">
    <text evidence="2">The sequence shown here is derived from an EMBL/GenBank/DDBJ whole genome shotgun (WGS) entry which is preliminary data.</text>
</comment>
<evidence type="ECO:0000313" key="2">
    <source>
        <dbReference type="EMBL" id="MCU4975415.1"/>
    </source>
</evidence>
<evidence type="ECO:0000256" key="1">
    <source>
        <dbReference type="SAM" id="MobiDB-lite"/>
    </source>
</evidence>
<protein>
    <submittedName>
        <fullName evidence="2">Uncharacterized protein</fullName>
    </submittedName>
</protein>
<organism evidence="2 3">
    <name type="scientific">Natronoglomus mannanivorans</name>
    <dbReference type="NCBI Taxonomy" id="2979990"/>
    <lineage>
        <taxon>Archaea</taxon>
        <taxon>Methanobacteriati</taxon>
        <taxon>Methanobacteriota</taxon>
        <taxon>Stenosarchaea group</taxon>
        <taxon>Halobacteria</taxon>
        <taxon>Halobacteriales</taxon>
        <taxon>Natrialbaceae</taxon>
        <taxon>Natronoglomus</taxon>
    </lineage>
</organism>
<sequence length="44" mass="4671">MGNTDNNVDDCDESDNCPLEEASQADVDEAIEAVEDREGIVVGS</sequence>
<reference evidence="2 3" key="1">
    <citation type="submission" date="2022-09" db="EMBL/GenBank/DDBJ databases">
        <title>Enrichment on poylsaccharides allowed isolation of novel metabolic and taxonomic groups of Haloarchaea.</title>
        <authorList>
            <person name="Sorokin D.Y."/>
            <person name="Elcheninov A.G."/>
            <person name="Khizhniak T.V."/>
            <person name="Kolganova T.V."/>
            <person name="Kublanov I.V."/>
        </authorList>
    </citation>
    <scope>NUCLEOTIDE SEQUENCE [LARGE SCALE GENOMIC DNA]</scope>
    <source>
        <strain evidence="2 3">AArc-m2/3/4</strain>
    </source>
</reference>
<accession>A0ABT2QKG9</accession>
<evidence type="ECO:0000313" key="3">
    <source>
        <dbReference type="Proteomes" id="UP001320972"/>
    </source>
</evidence>